<evidence type="ECO:0000313" key="3">
    <source>
        <dbReference type="EMBL" id="ROP91329.1"/>
    </source>
</evidence>
<dbReference type="PANTHER" id="PTHR21017:SF17">
    <property type="entry name" value="PROTEIN NIPSNAP"/>
    <property type="match status" value="1"/>
</dbReference>
<dbReference type="OrthoDB" id="4124121at2"/>
<protein>
    <submittedName>
        <fullName evidence="3">NIPSNAP protein</fullName>
    </submittedName>
</protein>
<dbReference type="PANTHER" id="PTHR21017">
    <property type="entry name" value="NIPSNAP-RELATED"/>
    <property type="match status" value="1"/>
</dbReference>
<reference evidence="3 4" key="1">
    <citation type="submission" date="2018-11" db="EMBL/GenBank/DDBJ databases">
        <title>Genomic Encyclopedia of Type Strains, Phase IV (KMG-IV): sequencing the most valuable type-strain genomes for metagenomic binning, comparative biology and taxonomic classification.</title>
        <authorList>
            <person name="Goeker M."/>
        </authorList>
    </citation>
    <scope>NUCLEOTIDE SEQUENCE [LARGE SCALE GENOMIC DNA]</scope>
    <source>
        <strain evidence="3 4">DSM 5900</strain>
    </source>
</reference>
<evidence type="ECO:0000256" key="1">
    <source>
        <dbReference type="ARBA" id="ARBA00005291"/>
    </source>
</evidence>
<dbReference type="InterPro" id="IPR051557">
    <property type="entry name" value="NipSnap_domain"/>
</dbReference>
<evidence type="ECO:0000259" key="2">
    <source>
        <dbReference type="Pfam" id="PF07978"/>
    </source>
</evidence>
<gene>
    <name evidence="3" type="ORF">EDC65_3195</name>
</gene>
<dbReference type="Pfam" id="PF07978">
    <property type="entry name" value="NIPSNAP"/>
    <property type="match status" value="2"/>
</dbReference>
<sequence>MLYDLTTLTLRPATVAQALPRLEAWLSSTASSGELLGCWVAEVGLLNTIMVLRGYGDDRAGLLADHAAITESDNPFGIGDVTVSRTMDAYQPFPFLPAIRPGKYGPVYEVRTYMMAPHGLAPTIAGWEETLPGRLALSTPLVGMYSVTGNGTRFVHIWPYASMNARLEIRTEAQQKGLWPPKGRTDRLIDMKSELYLPATFSPTQ</sequence>
<comment type="similarity">
    <text evidence="1">Belongs to the NipSnap family.</text>
</comment>
<comment type="caution">
    <text evidence="3">The sequence shown here is derived from an EMBL/GenBank/DDBJ whole genome shotgun (WGS) entry which is preliminary data.</text>
</comment>
<accession>A0A3N1LKR3</accession>
<dbReference type="EMBL" id="RJKX01000014">
    <property type="protein sequence ID" value="ROP91329.1"/>
    <property type="molecule type" value="Genomic_DNA"/>
</dbReference>
<dbReference type="Proteomes" id="UP000278222">
    <property type="component" value="Unassembled WGS sequence"/>
</dbReference>
<dbReference type="InterPro" id="IPR012577">
    <property type="entry name" value="NIPSNAP"/>
</dbReference>
<organism evidence="3 4">
    <name type="scientific">Stella humosa</name>
    <dbReference type="NCBI Taxonomy" id="94"/>
    <lineage>
        <taxon>Bacteria</taxon>
        <taxon>Pseudomonadati</taxon>
        <taxon>Pseudomonadota</taxon>
        <taxon>Alphaproteobacteria</taxon>
        <taxon>Rhodospirillales</taxon>
        <taxon>Stellaceae</taxon>
        <taxon>Stella</taxon>
    </lineage>
</organism>
<evidence type="ECO:0000313" key="4">
    <source>
        <dbReference type="Proteomes" id="UP000278222"/>
    </source>
</evidence>
<name>A0A3N1LKR3_9PROT</name>
<dbReference type="AlphaFoldDB" id="A0A3N1LKR3"/>
<dbReference type="SUPFAM" id="SSF54909">
    <property type="entry name" value="Dimeric alpha+beta barrel"/>
    <property type="match status" value="2"/>
</dbReference>
<proteinExistence type="inferred from homology"/>
<feature type="domain" description="NIPSNAP" evidence="2">
    <location>
        <begin position="3"/>
        <end position="57"/>
    </location>
</feature>
<dbReference type="RefSeq" id="WP_123691115.1">
    <property type="nucleotide sequence ID" value="NZ_AP019700.1"/>
</dbReference>
<feature type="domain" description="NIPSNAP" evidence="2">
    <location>
        <begin position="108"/>
        <end position="203"/>
    </location>
</feature>
<dbReference type="InterPro" id="IPR011008">
    <property type="entry name" value="Dimeric_a/b-barrel"/>
</dbReference>
<keyword evidence="4" id="KW-1185">Reference proteome</keyword>
<dbReference type="Gene3D" id="3.30.70.100">
    <property type="match status" value="2"/>
</dbReference>